<dbReference type="Gene3D" id="2.30.30.40">
    <property type="entry name" value="SH3 Domains"/>
    <property type="match status" value="1"/>
</dbReference>
<proteinExistence type="predicted"/>
<evidence type="ECO:0000313" key="4">
    <source>
        <dbReference type="Proteomes" id="UP000183898"/>
    </source>
</evidence>
<evidence type="ECO:0000256" key="1">
    <source>
        <dbReference type="SAM" id="Coils"/>
    </source>
</evidence>
<dbReference type="InterPro" id="IPR003646">
    <property type="entry name" value="SH3-like_bac-type"/>
</dbReference>
<reference evidence="3 4" key="1">
    <citation type="submission" date="2016-10" db="EMBL/GenBank/DDBJ databases">
        <authorList>
            <person name="de Groot N.N."/>
        </authorList>
    </citation>
    <scope>NUCLEOTIDE SEQUENCE [LARGE SCALE GENOMIC DNA]</scope>
    <source>
        <strain evidence="3 4">Nl18</strain>
    </source>
</reference>
<keyword evidence="1" id="KW-0175">Coiled coil</keyword>
<dbReference type="EMBL" id="FOCT01000007">
    <property type="protein sequence ID" value="SEN77266.1"/>
    <property type="molecule type" value="Genomic_DNA"/>
</dbReference>
<feature type="domain" description="SH3b" evidence="2">
    <location>
        <begin position="226"/>
        <end position="274"/>
    </location>
</feature>
<dbReference type="RefSeq" id="WP_074746506.1">
    <property type="nucleotide sequence ID" value="NZ_FOCT01000007.1"/>
</dbReference>
<dbReference type="Proteomes" id="UP000183898">
    <property type="component" value="Unassembled WGS sequence"/>
</dbReference>
<sequence>MQLLRQALRLYRYLKMWLEKISAQAVFVLIGMNIAACSHIQKVHSPAPEPTGNFPLAREMAQFEFGCSNLRAEREAQQQEIQRLQKLLAEKEAYIRSQEVRQQDQQKALQETSNRAAHAQVRLRRLATRPAAASTIAEVEMVMENLKSSSITGSELILQNQAQRLLDAAVSAYEGDNYAAAMDYASQAREFINMMKNNRTRKVPDAHQVTVLFQVPISLRASANSNLREKPGLRAPILGVLKKESAMTAEAYRGEWLQILTADGRSGWILSTLVEAQVAKGIDMVVK</sequence>
<organism evidence="3 4">
    <name type="scientific">Nitrosospira multiformis</name>
    <dbReference type="NCBI Taxonomy" id="1231"/>
    <lineage>
        <taxon>Bacteria</taxon>
        <taxon>Pseudomonadati</taxon>
        <taxon>Pseudomonadota</taxon>
        <taxon>Betaproteobacteria</taxon>
        <taxon>Nitrosomonadales</taxon>
        <taxon>Nitrosomonadaceae</taxon>
        <taxon>Nitrosospira</taxon>
    </lineage>
</organism>
<gene>
    <name evidence="3" type="ORF">SAMN05216404_1078</name>
</gene>
<dbReference type="Pfam" id="PF08239">
    <property type="entry name" value="SH3_3"/>
    <property type="match status" value="1"/>
</dbReference>
<accession>A0A1H8JAB1</accession>
<evidence type="ECO:0000259" key="2">
    <source>
        <dbReference type="Pfam" id="PF08239"/>
    </source>
</evidence>
<protein>
    <submittedName>
        <fullName evidence="3">SH3 domain-containing protein</fullName>
    </submittedName>
</protein>
<evidence type="ECO:0000313" key="3">
    <source>
        <dbReference type="EMBL" id="SEN77266.1"/>
    </source>
</evidence>
<name>A0A1H8JAB1_9PROT</name>
<feature type="coiled-coil region" evidence="1">
    <location>
        <begin position="67"/>
        <end position="129"/>
    </location>
</feature>
<dbReference type="AlphaFoldDB" id="A0A1H8JAB1"/>